<dbReference type="STRING" id="530564.Psta_1220"/>
<dbReference type="Pfam" id="PF25917">
    <property type="entry name" value="BSH_RND"/>
    <property type="match status" value="1"/>
</dbReference>
<dbReference type="Pfam" id="PF25954">
    <property type="entry name" value="Beta-barrel_RND_2"/>
    <property type="match status" value="1"/>
</dbReference>
<reference evidence="5 6" key="1">
    <citation type="journal article" date="2009" name="Stand. Genomic Sci.">
        <title>Complete genome sequence of Pirellula staleyi type strain (ATCC 27377).</title>
        <authorList>
            <person name="Clum A."/>
            <person name="Tindall B.J."/>
            <person name="Sikorski J."/>
            <person name="Ivanova N."/>
            <person name="Mavrommatis K."/>
            <person name="Lucas S."/>
            <person name="Glavina del Rio T."/>
            <person name="Nolan M."/>
            <person name="Chen F."/>
            <person name="Tice H."/>
            <person name="Pitluck S."/>
            <person name="Cheng J.F."/>
            <person name="Chertkov O."/>
            <person name="Brettin T."/>
            <person name="Han C."/>
            <person name="Detter J.C."/>
            <person name="Kuske C."/>
            <person name="Bruce D."/>
            <person name="Goodwin L."/>
            <person name="Ovchinikova G."/>
            <person name="Pati A."/>
            <person name="Mikhailova N."/>
            <person name="Chen A."/>
            <person name="Palaniappan K."/>
            <person name="Land M."/>
            <person name="Hauser L."/>
            <person name="Chang Y.J."/>
            <person name="Jeffries C.D."/>
            <person name="Chain P."/>
            <person name="Rohde M."/>
            <person name="Goker M."/>
            <person name="Bristow J."/>
            <person name="Eisen J.A."/>
            <person name="Markowitz V."/>
            <person name="Hugenholtz P."/>
            <person name="Kyrpides N.C."/>
            <person name="Klenk H.P."/>
            <person name="Lapidus A."/>
        </authorList>
    </citation>
    <scope>NUCLEOTIDE SEQUENCE [LARGE SCALE GENOMIC DNA]</scope>
    <source>
        <strain evidence="6">ATCC 27377 / DSM 6068 / ICPB 4128</strain>
    </source>
</reference>
<feature type="domain" description="CusB-like beta-barrel" evidence="4">
    <location>
        <begin position="301"/>
        <end position="371"/>
    </location>
</feature>
<organism evidence="5 6">
    <name type="scientific">Pirellula staleyi (strain ATCC 27377 / DSM 6068 / ICPB 4128)</name>
    <name type="common">Pirella staleyi</name>
    <dbReference type="NCBI Taxonomy" id="530564"/>
    <lineage>
        <taxon>Bacteria</taxon>
        <taxon>Pseudomonadati</taxon>
        <taxon>Planctomycetota</taxon>
        <taxon>Planctomycetia</taxon>
        <taxon>Pirellulales</taxon>
        <taxon>Pirellulaceae</taxon>
        <taxon>Pirellula</taxon>
    </lineage>
</organism>
<dbReference type="InterPro" id="IPR058625">
    <property type="entry name" value="MdtA-like_BSH"/>
</dbReference>
<dbReference type="Gene3D" id="1.10.287.470">
    <property type="entry name" value="Helix hairpin bin"/>
    <property type="match status" value="3"/>
</dbReference>
<dbReference type="SUPFAM" id="SSF111369">
    <property type="entry name" value="HlyD-like secretion proteins"/>
    <property type="match status" value="2"/>
</dbReference>
<evidence type="ECO:0000256" key="1">
    <source>
        <dbReference type="ARBA" id="ARBA00009477"/>
    </source>
</evidence>
<evidence type="ECO:0000259" key="4">
    <source>
        <dbReference type="Pfam" id="PF25954"/>
    </source>
</evidence>
<evidence type="ECO:0000313" key="5">
    <source>
        <dbReference type="EMBL" id="ADB15898.1"/>
    </source>
</evidence>
<dbReference type="Proteomes" id="UP000001887">
    <property type="component" value="Chromosome"/>
</dbReference>
<keyword evidence="6" id="KW-1185">Reference proteome</keyword>
<dbReference type="KEGG" id="psl:Psta_1220"/>
<dbReference type="EMBL" id="CP001848">
    <property type="protein sequence ID" value="ADB15898.1"/>
    <property type="molecule type" value="Genomic_DNA"/>
</dbReference>
<proteinExistence type="inferred from homology"/>
<dbReference type="InterPro" id="IPR006143">
    <property type="entry name" value="RND_pump_MFP"/>
</dbReference>
<dbReference type="NCBIfam" id="TIGR01730">
    <property type="entry name" value="RND_mfp"/>
    <property type="match status" value="1"/>
</dbReference>
<gene>
    <name evidence="5" type="ordered locus">Psta_1220</name>
</gene>
<dbReference type="Gene3D" id="2.40.420.20">
    <property type="match status" value="1"/>
</dbReference>
<evidence type="ECO:0000256" key="2">
    <source>
        <dbReference type="SAM" id="Coils"/>
    </source>
</evidence>
<evidence type="ECO:0000259" key="3">
    <source>
        <dbReference type="Pfam" id="PF25917"/>
    </source>
</evidence>
<dbReference type="OrthoDB" id="263506at2"/>
<dbReference type="Gene3D" id="2.40.30.170">
    <property type="match status" value="1"/>
</dbReference>
<dbReference type="GO" id="GO:0015562">
    <property type="term" value="F:efflux transmembrane transporter activity"/>
    <property type="evidence" value="ECO:0007669"/>
    <property type="project" value="TreeGrafter"/>
</dbReference>
<dbReference type="AlphaFoldDB" id="D2R971"/>
<keyword evidence="2" id="KW-0175">Coiled coil</keyword>
<dbReference type="InterPro" id="IPR058792">
    <property type="entry name" value="Beta-barrel_RND_2"/>
</dbReference>
<evidence type="ECO:0000313" key="6">
    <source>
        <dbReference type="Proteomes" id="UP000001887"/>
    </source>
</evidence>
<name>D2R971_PIRSD</name>
<dbReference type="HOGENOM" id="CLU_018816_1_4_0"/>
<dbReference type="eggNOG" id="COG0845">
    <property type="taxonomic scope" value="Bacteria"/>
</dbReference>
<dbReference type="PANTHER" id="PTHR30469:SF37">
    <property type="entry name" value="RAGD PROTEIN"/>
    <property type="match status" value="1"/>
</dbReference>
<feature type="domain" description="Multidrug resistance protein MdtA-like barrel-sandwich hybrid" evidence="3">
    <location>
        <begin position="80"/>
        <end position="284"/>
    </location>
</feature>
<comment type="similarity">
    <text evidence="1">Belongs to the membrane fusion protein (MFP) (TC 8.A.1) family.</text>
</comment>
<accession>D2R971</accession>
<sequence precursor="true">MFRLPKHRLAVATLVACGIPVVIGCTHSDTASSAPKPNNSTAAASSAASSVARVTVVSPLKKRLIRTVEQPGTIEPIEQTPIHAKVTGYVSKVHVDLGDRVKTGDVLLEIAIPEYEQELKQKQALVAQSKAETSQADARVKVAEAAVRSAEALVVEAKAGLERSTAELERADTELSRLELLFADQAITEKVLEESKAGQRAAAAAVAEAQARIASSEAVVEEKRAGIEQAQADVQAASSRTDVALADEARLRAIHDYTKITSPFDGIVTMRNADTGHFVQPGKGASDKPLVHLSRTDVVRVYVEVPEIDASLISNECDAVIQIPALGSKIEGKVSRSSWQLNPSTRTLRAAIDLPNADSKLRPGLYVLAVLTVADKSDALVIPKSSLVMKEGKPGVYVVDPKSTLVWQSITTGINSGAEIEVLAGLTGSESLIASNVSAYREGQVVEIISQPSR</sequence>
<dbReference type="GO" id="GO:1990281">
    <property type="term" value="C:efflux pump complex"/>
    <property type="evidence" value="ECO:0007669"/>
    <property type="project" value="TreeGrafter"/>
</dbReference>
<protein>
    <submittedName>
        <fullName evidence="5">Efflux transporter, RND family, MFP subunit</fullName>
    </submittedName>
</protein>
<dbReference type="Gene3D" id="2.40.50.100">
    <property type="match status" value="2"/>
</dbReference>
<dbReference type="PROSITE" id="PS51257">
    <property type="entry name" value="PROKAR_LIPOPROTEIN"/>
    <property type="match status" value="1"/>
</dbReference>
<feature type="coiled-coil region" evidence="2">
    <location>
        <begin position="112"/>
        <end position="181"/>
    </location>
</feature>
<dbReference type="PANTHER" id="PTHR30469">
    <property type="entry name" value="MULTIDRUG RESISTANCE PROTEIN MDTA"/>
    <property type="match status" value="1"/>
</dbReference>